<dbReference type="NCBIfam" id="TIGR00678">
    <property type="entry name" value="holB"/>
    <property type="match status" value="1"/>
</dbReference>
<gene>
    <name evidence="1" type="ORF">EVA_09957</name>
</gene>
<sequence>MGRYRRLDDVCLPSECIIKKKNDMKFAEVIGQTEIKEMLSRQLAEGHVPHAQLFCGPAGSGKLTMALAYASALLCRNRVDGEACGECPSCKMLKNWAHPDLHFVFPVIKQKGQTTDAVSDQYLSQWREQLHDTSYFSYMQWLDRMEVENQQAQIGVAESAQILRKLSLVSGQGGYEVMIIWLPELMNVNSANKLLKILEEPPQQTVFLLVSNRPERLLATILSRTQQIVFPKLKDSDLVTALIERNKLQPEDAQRLARLCEGSYIRALQEVRVNEDGALFFDMFVLLMRLCYMRKIKDMAEWSEQVASWGRERQKNFLEYCQRLVRENFIYNFRCAGLNYLNAKESDFSVNFARLHQ</sequence>
<dbReference type="GO" id="GO:0006261">
    <property type="term" value="P:DNA-templated DNA replication"/>
    <property type="evidence" value="ECO:0007669"/>
    <property type="project" value="TreeGrafter"/>
</dbReference>
<organism evidence="1">
    <name type="scientific">gut metagenome</name>
    <dbReference type="NCBI Taxonomy" id="749906"/>
    <lineage>
        <taxon>unclassified sequences</taxon>
        <taxon>metagenomes</taxon>
        <taxon>organismal metagenomes</taxon>
    </lineage>
</organism>
<dbReference type="Gene3D" id="3.40.50.300">
    <property type="entry name" value="P-loop containing nucleotide triphosphate hydrolases"/>
    <property type="match status" value="1"/>
</dbReference>
<dbReference type="InterPro" id="IPR050238">
    <property type="entry name" value="DNA_Rep/Repair_Clamp_Loader"/>
</dbReference>
<dbReference type="Pfam" id="PF13177">
    <property type="entry name" value="DNA_pol3_delta2"/>
    <property type="match status" value="1"/>
</dbReference>
<keyword evidence="1" id="KW-0808">Transferase</keyword>
<accession>J9G3X7</accession>
<dbReference type="PANTHER" id="PTHR11669">
    <property type="entry name" value="REPLICATION FACTOR C / DNA POLYMERASE III GAMMA-TAU SUBUNIT"/>
    <property type="match status" value="1"/>
</dbReference>
<dbReference type="EC" id="2.7.7.7" evidence="1"/>
<reference evidence="1" key="1">
    <citation type="journal article" date="2012" name="PLoS ONE">
        <title>Gene sets for utilization of primary and secondary nutrition supplies in the distal gut of endangered iberian lynx.</title>
        <authorList>
            <person name="Alcaide M."/>
            <person name="Messina E."/>
            <person name="Richter M."/>
            <person name="Bargiela R."/>
            <person name="Peplies J."/>
            <person name="Huws S.A."/>
            <person name="Newbold C.J."/>
            <person name="Golyshin P.N."/>
            <person name="Simon M.A."/>
            <person name="Lopez G."/>
            <person name="Yakimov M.M."/>
            <person name="Ferrer M."/>
        </authorList>
    </citation>
    <scope>NUCLEOTIDE SEQUENCE</scope>
</reference>
<dbReference type="PANTHER" id="PTHR11669:SF8">
    <property type="entry name" value="DNA POLYMERASE III SUBUNIT DELTA"/>
    <property type="match status" value="1"/>
</dbReference>
<keyword evidence="1" id="KW-0548">Nucleotidyltransferase</keyword>
<dbReference type="EMBL" id="AMCI01002760">
    <property type="protein sequence ID" value="EJX01937.1"/>
    <property type="molecule type" value="Genomic_DNA"/>
</dbReference>
<protein>
    <submittedName>
        <fullName evidence="1">DNA polymerase III, delta prime subunit</fullName>
        <ecNumber evidence="1">2.7.7.7</ecNumber>
    </submittedName>
</protein>
<dbReference type="AlphaFoldDB" id="J9G3X7"/>
<evidence type="ECO:0000313" key="1">
    <source>
        <dbReference type="EMBL" id="EJX01937.1"/>
    </source>
</evidence>
<name>J9G3X7_9ZZZZ</name>
<dbReference type="GO" id="GO:0008408">
    <property type="term" value="F:3'-5' exonuclease activity"/>
    <property type="evidence" value="ECO:0007669"/>
    <property type="project" value="InterPro"/>
</dbReference>
<comment type="caution">
    <text evidence="1">The sequence shown here is derived from an EMBL/GenBank/DDBJ whole genome shotgun (WGS) entry which is preliminary data.</text>
</comment>
<dbReference type="InterPro" id="IPR027417">
    <property type="entry name" value="P-loop_NTPase"/>
</dbReference>
<dbReference type="InterPro" id="IPR004622">
    <property type="entry name" value="DNA_pol_HolB"/>
</dbReference>
<dbReference type="GO" id="GO:0003887">
    <property type="term" value="F:DNA-directed DNA polymerase activity"/>
    <property type="evidence" value="ECO:0007669"/>
    <property type="project" value="UniProtKB-EC"/>
</dbReference>
<dbReference type="SUPFAM" id="SSF52540">
    <property type="entry name" value="P-loop containing nucleoside triphosphate hydrolases"/>
    <property type="match status" value="1"/>
</dbReference>
<proteinExistence type="predicted"/>